<gene>
    <name evidence="1" type="ORF">Ahy_B01g055852</name>
</gene>
<dbReference type="EMBL" id="SDMP01000011">
    <property type="protein sequence ID" value="RYR31070.1"/>
    <property type="molecule type" value="Genomic_DNA"/>
</dbReference>
<evidence type="ECO:0000313" key="1">
    <source>
        <dbReference type="EMBL" id="RYR31070.1"/>
    </source>
</evidence>
<keyword evidence="2" id="KW-1185">Reference proteome</keyword>
<proteinExistence type="predicted"/>
<reference evidence="1 2" key="1">
    <citation type="submission" date="2019-01" db="EMBL/GenBank/DDBJ databases">
        <title>Sequencing of cultivated peanut Arachis hypogaea provides insights into genome evolution and oil improvement.</title>
        <authorList>
            <person name="Chen X."/>
        </authorList>
    </citation>
    <scope>NUCLEOTIDE SEQUENCE [LARGE SCALE GENOMIC DNA]</scope>
    <source>
        <strain evidence="2">cv. Fuhuasheng</strain>
        <tissue evidence="1">Leaves</tissue>
    </source>
</reference>
<dbReference type="Proteomes" id="UP000289738">
    <property type="component" value="Chromosome B01"/>
</dbReference>
<dbReference type="AlphaFoldDB" id="A0A445AXD2"/>
<evidence type="ECO:0008006" key="3">
    <source>
        <dbReference type="Google" id="ProtNLM"/>
    </source>
</evidence>
<organism evidence="1 2">
    <name type="scientific">Arachis hypogaea</name>
    <name type="common">Peanut</name>
    <dbReference type="NCBI Taxonomy" id="3818"/>
    <lineage>
        <taxon>Eukaryota</taxon>
        <taxon>Viridiplantae</taxon>
        <taxon>Streptophyta</taxon>
        <taxon>Embryophyta</taxon>
        <taxon>Tracheophyta</taxon>
        <taxon>Spermatophyta</taxon>
        <taxon>Magnoliopsida</taxon>
        <taxon>eudicotyledons</taxon>
        <taxon>Gunneridae</taxon>
        <taxon>Pentapetalae</taxon>
        <taxon>rosids</taxon>
        <taxon>fabids</taxon>
        <taxon>Fabales</taxon>
        <taxon>Fabaceae</taxon>
        <taxon>Papilionoideae</taxon>
        <taxon>50 kb inversion clade</taxon>
        <taxon>dalbergioids sensu lato</taxon>
        <taxon>Dalbergieae</taxon>
        <taxon>Pterocarpus clade</taxon>
        <taxon>Arachis</taxon>
    </lineage>
</organism>
<comment type="caution">
    <text evidence="1">The sequence shown here is derived from an EMBL/GenBank/DDBJ whole genome shotgun (WGS) entry which is preliminary data.</text>
</comment>
<evidence type="ECO:0000313" key="2">
    <source>
        <dbReference type="Proteomes" id="UP000289738"/>
    </source>
</evidence>
<name>A0A445AXD2_ARAHY</name>
<protein>
    <recommendedName>
        <fullName evidence="3">Transposase MuDR plant domain-containing protein</fullName>
    </recommendedName>
</protein>
<sequence>MNMFKKALKGYFVYERKDVLYIKNEKHRLRTACASEGCFQVKNLFDEHTCARDSGVLRLVLRLLRLVCPQQFTSGVFGIL</sequence>
<accession>A0A445AXD2</accession>